<evidence type="ECO:0000313" key="4">
    <source>
        <dbReference type="EMBL" id="AWK87420.1"/>
    </source>
</evidence>
<sequence length="407" mass="43421">MTATGPSPASALLLDPAVADARILVVDDNRVNRNLLVALLERGGITRIDQAEDGTDGLARVESFKPDLILLDLMMPNVDGFEMCRRLRADPRWKTLPILVQSSLNRSEDRARAFAAGATDYVGKPLNASELLARVQILLRRKALVQDLEQFRRRAEAELDLARRMQERLMPAAGRLAEVERSHGVAIAAHFAPSSELGGDFWGLYPMGPGRLGVHLVDFSGHGVGAALNTFRLQVLCQQIAAGGPPGAGPDPADYLARINRRLCTLLPAGQFATMLVGVIDTRAGEFVYASAGSTRPMAWSLDGSAAGAGPLLGDSAGLPLGLLATAEYETRRLPLPAGGRLFLYSDAAIEIPAGDDVLDDVGLAALVSRRMAERDGARFLAGILDDLHAAGPIDDDLTALVLTRLD</sequence>
<dbReference type="KEGG" id="azz:DEW08_15390"/>
<reference evidence="5" key="1">
    <citation type="submission" date="2018-05" db="EMBL/GenBank/DDBJ databases">
        <title>Azospirillum thermophila sp. nov., a novel isolated from hot spring.</title>
        <authorList>
            <person name="Zhao Z."/>
        </authorList>
    </citation>
    <scope>NUCLEOTIDE SEQUENCE [LARGE SCALE GENOMIC DNA]</scope>
    <source>
        <strain evidence="5">CFH 70021</strain>
    </source>
</reference>
<dbReference type="InterPro" id="IPR036457">
    <property type="entry name" value="PPM-type-like_dom_sf"/>
</dbReference>
<dbReference type="PANTHER" id="PTHR43156">
    <property type="entry name" value="STAGE II SPORULATION PROTEIN E-RELATED"/>
    <property type="match status" value="1"/>
</dbReference>
<gene>
    <name evidence="4" type="ORF">DEW08_15390</name>
</gene>
<dbReference type="InterPro" id="IPR011006">
    <property type="entry name" value="CheY-like_superfamily"/>
</dbReference>
<dbReference type="PROSITE" id="PS50110">
    <property type="entry name" value="RESPONSE_REGULATORY"/>
    <property type="match status" value="1"/>
</dbReference>
<proteinExistence type="predicted"/>
<dbReference type="EMBL" id="CP029353">
    <property type="protein sequence ID" value="AWK87420.1"/>
    <property type="molecule type" value="Genomic_DNA"/>
</dbReference>
<dbReference type="RefSeq" id="WP_109328557.1">
    <property type="nucleotide sequence ID" value="NZ_CP029353.1"/>
</dbReference>
<protein>
    <submittedName>
        <fullName evidence="4">Transcriptional regulator</fullName>
    </submittedName>
</protein>
<dbReference type="SMART" id="SM00331">
    <property type="entry name" value="PP2C_SIG"/>
    <property type="match status" value="1"/>
</dbReference>
<feature type="modified residue" description="4-aspartylphosphate" evidence="2">
    <location>
        <position position="72"/>
    </location>
</feature>
<organism evidence="4 5">
    <name type="scientific">Azospirillum thermophilum</name>
    <dbReference type="NCBI Taxonomy" id="2202148"/>
    <lineage>
        <taxon>Bacteria</taxon>
        <taxon>Pseudomonadati</taxon>
        <taxon>Pseudomonadota</taxon>
        <taxon>Alphaproteobacteria</taxon>
        <taxon>Rhodospirillales</taxon>
        <taxon>Azospirillaceae</taxon>
        <taxon>Azospirillum</taxon>
    </lineage>
</organism>
<evidence type="ECO:0000313" key="5">
    <source>
        <dbReference type="Proteomes" id="UP000245629"/>
    </source>
</evidence>
<dbReference type="InterPro" id="IPR052016">
    <property type="entry name" value="Bact_Sigma-Reg"/>
</dbReference>
<name>A0A2S2CSR1_9PROT</name>
<dbReference type="SMART" id="SM00448">
    <property type="entry name" value="REC"/>
    <property type="match status" value="1"/>
</dbReference>
<accession>A0A2S2CSR1</accession>
<evidence type="ECO:0000259" key="3">
    <source>
        <dbReference type="PROSITE" id="PS50110"/>
    </source>
</evidence>
<dbReference type="PANTHER" id="PTHR43156:SF2">
    <property type="entry name" value="STAGE II SPORULATION PROTEIN E"/>
    <property type="match status" value="1"/>
</dbReference>
<dbReference type="Gene3D" id="3.40.50.2300">
    <property type="match status" value="1"/>
</dbReference>
<dbReference type="GO" id="GO:0000160">
    <property type="term" value="P:phosphorelay signal transduction system"/>
    <property type="evidence" value="ECO:0007669"/>
    <property type="project" value="InterPro"/>
</dbReference>
<keyword evidence="2" id="KW-0597">Phosphoprotein</keyword>
<dbReference type="AlphaFoldDB" id="A0A2S2CSR1"/>
<keyword evidence="5" id="KW-1185">Reference proteome</keyword>
<dbReference type="InterPro" id="IPR001789">
    <property type="entry name" value="Sig_transdc_resp-reg_receiver"/>
</dbReference>
<evidence type="ECO:0000256" key="2">
    <source>
        <dbReference type="PROSITE-ProRule" id="PRU00169"/>
    </source>
</evidence>
<feature type="domain" description="Response regulatory" evidence="3">
    <location>
        <begin position="22"/>
        <end position="139"/>
    </location>
</feature>
<dbReference type="InterPro" id="IPR001932">
    <property type="entry name" value="PPM-type_phosphatase-like_dom"/>
</dbReference>
<dbReference type="Pfam" id="PF00072">
    <property type="entry name" value="Response_reg"/>
    <property type="match status" value="1"/>
</dbReference>
<dbReference type="GO" id="GO:0016791">
    <property type="term" value="F:phosphatase activity"/>
    <property type="evidence" value="ECO:0007669"/>
    <property type="project" value="TreeGrafter"/>
</dbReference>
<dbReference type="SUPFAM" id="SSF52172">
    <property type="entry name" value="CheY-like"/>
    <property type="match status" value="1"/>
</dbReference>
<keyword evidence="1" id="KW-0378">Hydrolase</keyword>
<dbReference type="OrthoDB" id="9811749at2"/>
<dbReference type="Proteomes" id="UP000245629">
    <property type="component" value="Chromosome 2"/>
</dbReference>
<dbReference type="Pfam" id="PF07228">
    <property type="entry name" value="SpoIIE"/>
    <property type="match status" value="1"/>
</dbReference>
<evidence type="ECO:0000256" key="1">
    <source>
        <dbReference type="ARBA" id="ARBA00022801"/>
    </source>
</evidence>
<dbReference type="Gene3D" id="3.60.40.10">
    <property type="entry name" value="PPM-type phosphatase domain"/>
    <property type="match status" value="1"/>
</dbReference>